<dbReference type="PATRIC" id="fig|411473.3.peg.2730"/>
<comment type="caution">
    <text evidence="5">The sequence shown here is derived from an EMBL/GenBank/DDBJ whole genome shotgun (WGS) entry which is preliminary data.</text>
</comment>
<organism evidence="5 6">
    <name type="scientific">Ruminococcus callidus ATCC 27760</name>
    <dbReference type="NCBI Taxonomy" id="411473"/>
    <lineage>
        <taxon>Bacteria</taxon>
        <taxon>Bacillati</taxon>
        <taxon>Bacillota</taxon>
        <taxon>Clostridia</taxon>
        <taxon>Eubacteriales</taxon>
        <taxon>Oscillospiraceae</taxon>
        <taxon>Ruminococcus</taxon>
    </lineage>
</organism>
<dbReference type="STRING" id="411473.RUMCAL_03258"/>
<dbReference type="eggNOG" id="COG0071">
    <property type="taxonomic scope" value="Bacteria"/>
</dbReference>
<evidence type="ECO:0000256" key="1">
    <source>
        <dbReference type="PROSITE-ProRule" id="PRU00285"/>
    </source>
</evidence>
<comment type="similarity">
    <text evidence="1 2">Belongs to the small heat shock protein (HSP20) family.</text>
</comment>
<accession>U2LKT0</accession>
<evidence type="ECO:0000256" key="2">
    <source>
        <dbReference type="RuleBase" id="RU003616"/>
    </source>
</evidence>
<protein>
    <submittedName>
        <fullName evidence="5">Hsp20/alpha crystallin family protein</fullName>
    </submittedName>
</protein>
<gene>
    <name evidence="5" type="ORF">RUMCAL_03258</name>
</gene>
<evidence type="ECO:0000313" key="6">
    <source>
        <dbReference type="Proteomes" id="UP000016662"/>
    </source>
</evidence>
<reference evidence="5 6" key="1">
    <citation type="submission" date="2013-07" db="EMBL/GenBank/DDBJ databases">
        <authorList>
            <person name="Weinstock G."/>
            <person name="Sodergren E."/>
            <person name="Wylie T."/>
            <person name="Fulton L."/>
            <person name="Fulton R."/>
            <person name="Fronick C."/>
            <person name="O'Laughlin M."/>
            <person name="Godfrey J."/>
            <person name="Miner T."/>
            <person name="Herter B."/>
            <person name="Appelbaum E."/>
            <person name="Cordes M."/>
            <person name="Lek S."/>
            <person name="Wollam A."/>
            <person name="Pepin K.H."/>
            <person name="Palsikar V.B."/>
            <person name="Mitreva M."/>
            <person name="Wilson R.K."/>
        </authorList>
    </citation>
    <scope>NUCLEOTIDE SEQUENCE [LARGE SCALE GENOMIC DNA]</scope>
    <source>
        <strain evidence="5 6">ATCC 27760</strain>
    </source>
</reference>
<feature type="domain" description="SHSP" evidence="4">
    <location>
        <begin position="18"/>
        <end position="149"/>
    </location>
</feature>
<evidence type="ECO:0000256" key="3">
    <source>
        <dbReference type="SAM" id="MobiDB-lite"/>
    </source>
</evidence>
<dbReference type="Proteomes" id="UP000016662">
    <property type="component" value="Unassembled WGS sequence"/>
</dbReference>
<evidence type="ECO:0000259" key="4">
    <source>
        <dbReference type="PROSITE" id="PS01031"/>
    </source>
</evidence>
<dbReference type="EMBL" id="AWVF01000434">
    <property type="protein sequence ID" value="ERJ87723.1"/>
    <property type="molecule type" value="Genomic_DNA"/>
</dbReference>
<sequence>MMTIFQPFANTLWNSLKDTEITKVPKTDLRDTGDSYVLEADMPGFRKEEIKLSLEGDVLTIAAEHTAEKQNEEAPEKDGESGETKTAEQPESKGTYLQRERSFCKYLQRLDISNVDVDHIDAAYENGVLTLTLPKKQPAKPEVKQIEIQ</sequence>
<evidence type="ECO:0000313" key="5">
    <source>
        <dbReference type="EMBL" id="ERJ87723.1"/>
    </source>
</evidence>
<proteinExistence type="inferred from homology"/>
<keyword evidence="6" id="KW-1185">Reference proteome</keyword>
<dbReference type="Pfam" id="PF00011">
    <property type="entry name" value="HSP20"/>
    <property type="match status" value="1"/>
</dbReference>
<dbReference type="InterPro" id="IPR031107">
    <property type="entry name" value="Small_HSP"/>
</dbReference>
<dbReference type="RefSeq" id="WP_021681487.1">
    <property type="nucleotide sequence ID" value="NZ_KI260354.1"/>
</dbReference>
<name>U2LKT0_9FIRM</name>
<dbReference type="PROSITE" id="PS01031">
    <property type="entry name" value="SHSP"/>
    <property type="match status" value="1"/>
</dbReference>
<dbReference type="AlphaFoldDB" id="U2LKT0"/>
<dbReference type="PANTHER" id="PTHR11527">
    <property type="entry name" value="HEAT-SHOCK PROTEIN 20 FAMILY MEMBER"/>
    <property type="match status" value="1"/>
</dbReference>
<dbReference type="HOGENOM" id="CLU_046737_5_2_9"/>
<dbReference type="InterPro" id="IPR008978">
    <property type="entry name" value="HSP20-like_chaperone"/>
</dbReference>
<feature type="region of interest" description="Disordered" evidence="3">
    <location>
        <begin position="63"/>
        <end position="96"/>
    </location>
</feature>
<feature type="compositionally biased region" description="Basic and acidic residues" evidence="3">
    <location>
        <begin position="65"/>
        <end position="91"/>
    </location>
</feature>
<dbReference type="GeneID" id="93693255"/>
<dbReference type="OrthoDB" id="9811615at2"/>
<dbReference type="InterPro" id="IPR002068">
    <property type="entry name" value="A-crystallin/Hsp20_dom"/>
</dbReference>
<dbReference type="SUPFAM" id="SSF49764">
    <property type="entry name" value="HSP20-like chaperones"/>
    <property type="match status" value="1"/>
</dbReference>
<dbReference type="Gene3D" id="2.60.40.790">
    <property type="match status" value="1"/>
</dbReference>